<dbReference type="Gene3D" id="3.30.1150.10">
    <property type="match status" value="1"/>
</dbReference>
<keyword evidence="1" id="KW-0813">Transport</keyword>
<evidence type="ECO:0000313" key="6">
    <source>
        <dbReference type="Proteomes" id="UP000266568"/>
    </source>
</evidence>
<dbReference type="RefSeq" id="WP_004211569.1">
    <property type="nucleotide sequence ID" value="NZ_QXDC01000002.1"/>
</dbReference>
<reference evidence="5 6" key="1">
    <citation type="submission" date="2018-08" db="EMBL/GenBank/DDBJ databases">
        <title>Genomic Encyclopedia of Type Strains, Phase IV (KMG-IV): sequencing the most valuable type-strain genomes for metagenomic binning, comparative biology and taxonomic classification.</title>
        <authorList>
            <person name="Goeker M."/>
        </authorList>
    </citation>
    <scope>NUCLEOTIDE SEQUENCE [LARGE SCALE GENOMIC DNA]</scope>
    <source>
        <strain evidence="5 6">DSM 25527</strain>
    </source>
</reference>
<dbReference type="SUPFAM" id="SSF74653">
    <property type="entry name" value="TolA/TonB C-terminal domain"/>
    <property type="match status" value="1"/>
</dbReference>
<evidence type="ECO:0000259" key="4">
    <source>
        <dbReference type="SMART" id="SM00965"/>
    </source>
</evidence>
<dbReference type="GO" id="GO:0019867">
    <property type="term" value="C:outer membrane"/>
    <property type="evidence" value="ECO:0007669"/>
    <property type="project" value="InterPro"/>
</dbReference>
<keyword evidence="6" id="KW-1185">Reference proteome</keyword>
<dbReference type="Proteomes" id="UP000266568">
    <property type="component" value="Unassembled WGS sequence"/>
</dbReference>
<dbReference type="Gene3D" id="3.55.50.30">
    <property type="match status" value="1"/>
</dbReference>
<dbReference type="AlphaFoldDB" id="A0A397PA88"/>
<gene>
    <name evidence="5" type="ORF">DFR49_0521</name>
</gene>
<dbReference type="SMART" id="SM00965">
    <property type="entry name" value="STN"/>
    <property type="match status" value="1"/>
</dbReference>
<keyword evidence="3" id="KW-0998">Cell outer membrane</keyword>
<evidence type="ECO:0000256" key="2">
    <source>
        <dbReference type="ARBA" id="ARBA00023136"/>
    </source>
</evidence>
<comment type="caution">
    <text evidence="5">The sequence shown here is derived from an EMBL/GenBank/DDBJ whole genome shotgun (WGS) entry which is preliminary data.</text>
</comment>
<dbReference type="OrthoDB" id="9760333at2"/>
<dbReference type="Pfam" id="PF07660">
    <property type="entry name" value="STN"/>
    <property type="match status" value="1"/>
</dbReference>
<name>A0A397PA88_9SPHN</name>
<protein>
    <submittedName>
        <fullName evidence="5">TonB-like protein</fullName>
    </submittedName>
</protein>
<dbReference type="InterPro" id="IPR011662">
    <property type="entry name" value="Secretin/TonB_short_N"/>
</dbReference>
<organism evidence="5 6">
    <name type="scientific">Hephaestia caeni</name>
    <dbReference type="NCBI Taxonomy" id="645617"/>
    <lineage>
        <taxon>Bacteria</taxon>
        <taxon>Pseudomonadati</taxon>
        <taxon>Pseudomonadota</taxon>
        <taxon>Alphaproteobacteria</taxon>
        <taxon>Sphingomonadales</taxon>
        <taxon>Sphingomonadaceae</taxon>
        <taxon>Hephaestia</taxon>
    </lineage>
</organism>
<sequence length="263" mass="28238">MRSGGAAQYNFSGQSAPQQAQHVLFIALMSLPHVLRSLAAALSICLAILMYSFGTSAHAQPEASETVVSFDIPEQPLHAALAQYFSITGVQLLYDSTLASGLRSTRVKGRFTPREALRRLLTGSGLVVRYSGTDAAIITTPSGNNQSSLVPLGRIVVREQVATMRLLSAERLAYYGLLEEELYAYLHASAGTERLNFSLIVHLSIDADGTLSDVVVHRSSGSAKTDLLVIDALLRVAVSPPPDGLQQPLAVALRGMRNGQRRP</sequence>
<keyword evidence="2" id="KW-0472">Membrane</keyword>
<dbReference type="Pfam" id="PF13103">
    <property type="entry name" value="TonB_2"/>
    <property type="match status" value="1"/>
</dbReference>
<accession>A0A397PA88</accession>
<proteinExistence type="predicted"/>
<evidence type="ECO:0000256" key="1">
    <source>
        <dbReference type="ARBA" id="ARBA00022448"/>
    </source>
</evidence>
<feature type="domain" description="Secretin/TonB short N-terminal" evidence="4">
    <location>
        <begin position="90"/>
        <end position="141"/>
    </location>
</feature>
<evidence type="ECO:0000256" key="3">
    <source>
        <dbReference type="ARBA" id="ARBA00023237"/>
    </source>
</evidence>
<evidence type="ECO:0000313" key="5">
    <source>
        <dbReference type="EMBL" id="RIA45992.1"/>
    </source>
</evidence>
<dbReference type="EMBL" id="QXDC01000002">
    <property type="protein sequence ID" value="RIA45992.1"/>
    <property type="molecule type" value="Genomic_DNA"/>
</dbReference>